<dbReference type="EMBL" id="VSTH01000106">
    <property type="protein sequence ID" value="TYO63104.1"/>
    <property type="molecule type" value="Genomic_DNA"/>
</dbReference>
<gene>
    <name evidence="1" type="ORF">FXV83_29045</name>
</gene>
<proteinExistence type="predicted"/>
<comment type="caution">
    <text evidence="1">The sequence shown here is derived from an EMBL/GenBank/DDBJ whole genome shotgun (WGS) entry which is preliminary data.</text>
</comment>
<sequence length="41" mass="4436">MPRLTFASAGVGTFTRLAGELFQTLAGIKILHVPYATARRC</sequence>
<organism evidence="1 2">
    <name type="scientific">Bradyrhizobium hipponense</name>
    <dbReference type="NCBI Taxonomy" id="2605638"/>
    <lineage>
        <taxon>Bacteria</taxon>
        <taxon>Pseudomonadati</taxon>
        <taxon>Pseudomonadota</taxon>
        <taxon>Alphaproteobacteria</taxon>
        <taxon>Hyphomicrobiales</taxon>
        <taxon>Nitrobacteraceae</taxon>
        <taxon>Bradyrhizobium</taxon>
    </lineage>
</organism>
<evidence type="ECO:0000313" key="2">
    <source>
        <dbReference type="Proteomes" id="UP000324797"/>
    </source>
</evidence>
<protein>
    <submittedName>
        <fullName evidence="1">Uncharacterized protein</fullName>
    </submittedName>
</protein>
<name>A0A5S4YHL9_9BRAD</name>
<accession>A0A5S4YHL9</accession>
<dbReference type="Proteomes" id="UP000324797">
    <property type="component" value="Unassembled WGS sequence"/>
</dbReference>
<reference evidence="1 2" key="1">
    <citation type="submission" date="2019-08" db="EMBL/GenBank/DDBJ databases">
        <title>Bradyrhizobium hipponensis sp. nov., a rhizobium isolated from a Lupinus angustifolius root nodule in Tunisia.</title>
        <authorList>
            <person name="Off K."/>
            <person name="Rejili M."/>
            <person name="Mars M."/>
            <person name="Brachmann A."/>
            <person name="Marin M."/>
        </authorList>
    </citation>
    <scope>NUCLEOTIDE SEQUENCE [LARGE SCALE GENOMIC DNA]</scope>
    <source>
        <strain evidence="2">aSej3</strain>
    </source>
</reference>
<dbReference type="Gene3D" id="3.40.190.10">
    <property type="entry name" value="Periplasmic binding protein-like II"/>
    <property type="match status" value="1"/>
</dbReference>
<evidence type="ECO:0000313" key="1">
    <source>
        <dbReference type="EMBL" id="TYO63104.1"/>
    </source>
</evidence>
<keyword evidence="2" id="KW-1185">Reference proteome</keyword>
<dbReference type="AlphaFoldDB" id="A0A5S4YHL9"/>